<feature type="domain" description="Aminopeptidase N-like N-terminal" evidence="1">
    <location>
        <begin position="25"/>
        <end position="198"/>
    </location>
</feature>
<protein>
    <submittedName>
        <fullName evidence="3">Leukotriene A-4 hydrolase-like isoform X2</fullName>
    </submittedName>
</protein>
<dbReference type="PANTHER" id="PTHR45726">
    <property type="entry name" value="LEUKOTRIENE A-4 HYDROLASE"/>
    <property type="match status" value="1"/>
</dbReference>
<dbReference type="GeneID" id="106475747"/>
<dbReference type="Pfam" id="PF17900">
    <property type="entry name" value="Peptidase_M1_N"/>
    <property type="match status" value="1"/>
</dbReference>
<accession>A0ABM1RVV1</accession>
<dbReference type="Gene3D" id="2.60.40.1730">
    <property type="entry name" value="tricorn interacting facor f3 domain"/>
    <property type="match status" value="1"/>
</dbReference>
<dbReference type="InterPro" id="IPR045357">
    <property type="entry name" value="Aminopeptidase_N-like_N"/>
</dbReference>
<keyword evidence="2" id="KW-1185">Reference proteome</keyword>
<dbReference type="RefSeq" id="XP_022235506.1">
    <property type="nucleotide sequence ID" value="XM_022379798.1"/>
</dbReference>
<reference evidence="3" key="1">
    <citation type="submission" date="2025-08" db="UniProtKB">
        <authorList>
            <consortium name="RefSeq"/>
        </authorList>
    </citation>
    <scope>IDENTIFICATION</scope>
    <source>
        <tissue evidence="3">Muscle</tissue>
    </source>
</reference>
<sequence>MEALSPSDPNSFSRPEECIVIGIHIDWEVNFENHILTGFVDLTVEKKDTSASHLVLDTRDLTIKNVVDKSTDKPLNYKCGEPVLTFGSKLEIELPENMENRKEFRVFYETIPSSSALQWLIPELTAGKKHPYLYSHSEAIHARSMLPCQDSPGVKSPYTAVVRVPKDLVVLMSAVRDGEEDCENTNLKAFKFTQKVSSTSFQTDGAVFYCCSKYSVNDELSNVGR</sequence>
<dbReference type="PANTHER" id="PTHR45726:SF3">
    <property type="entry name" value="LEUKOTRIENE A-4 HYDROLASE"/>
    <property type="match status" value="1"/>
</dbReference>
<proteinExistence type="predicted"/>
<dbReference type="InterPro" id="IPR042097">
    <property type="entry name" value="Aminopeptidase_N-like_N_sf"/>
</dbReference>
<dbReference type="InterPro" id="IPR034015">
    <property type="entry name" value="M1_LTA4H"/>
</dbReference>
<dbReference type="SUPFAM" id="SSF63737">
    <property type="entry name" value="Leukotriene A4 hydrolase N-terminal domain"/>
    <property type="match status" value="1"/>
</dbReference>
<gene>
    <name evidence="3" type="primary">LOC106475747</name>
</gene>
<dbReference type="Proteomes" id="UP000694941">
    <property type="component" value="Unplaced"/>
</dbReference>
<evidence type="ECO:0000313" key="3">
    <source>
        <dbReference type="RefSeq" id="XP_022235506.1"/>
    </source>
</evidence>
<organism evidence="2 3">
    <name type="scientific">Limulus polyphemus</name>
    <name type="common">Atlantic horseshoe crab</name>
    <dbReference type="NCBI Taxonomy" id="6850"/>
    <lineage>
        <taxon>Eukaryota</taxon>
        <taxon>Metazoa</taxon>
        <taxon>Ecdysozoa</taxon>
        <taxon>Arthropoda</taxon>
        <taxon>Chelicerata</taxon>
        <taxon>Merostomata</taxon>
        <taxon>Xiphosura</taxon>
        <taxon>Limulidae</taxon>
        <taxon>Limulus</taxon>
    </lineage>
</organism>
<name>A0ABM1RVV1_LIMPO</name>
<evidence type="ECO:0000313" key="2">
    <source>
        <dbReference type="Proteomes" id="UP000694941"/>
    </source>
</evidence>
<evidence type="ECO:0000259" key="1">
    <source>
        <dbReference type="Pfam" id="PF17900"/>
    </source>
</evidence>